<evidence type="ECO:0000256" key="2">
    <source>
        <dbReference type="ARBA" id="ARBA00012925"/>
    </source>
</evidence>
<dbReference type="Gene3D" id="3.40.1050.10">
    <property type="entry name" value="Carbonic anhydrase"/>
    <property type="match status" value="1"/>
</dbReference>
<keyword evidence="3" id="KW-0862">Zinc</keyword>
<protein>
    <recommendedName>
        <fullName evidence="2">carbonic anhydrase</fullName>
        <ecNumber evidence="2">4.2.1.1</ecNumber>
    </recommendedName>
</protein>
<dbReference type="EC" id="4.2.1.1" evidence="2"/>
<accession>A0ABW8TG40</accession>
<dbReference type="RefSeq" id="WP_406787381.1">
    <property type="nucleotide sequence ID" value="NZ_JBJIAA010000007.1"/>
</dbReference>
<dbReference type="PANTHER" id="PTHR11002">
    <property type="entry name" value="CARBONIC ANHYDRASE"/>
    <property type="match status" value="1"/>
</dbReference>
<organism evidence="6 7">
    <name type="scientific">Clostridium neuense</name>
    <dbReference type="NCBI Taxonomy" id="1728934"/>
    <lineage>
        <taxon>Bacteria</taxon>
        <taxon>Bacillati</taxon>
        <taxon>Bacillota</taxon>
        <taxon>Clostridia</taxon>
        <taxon>Eubacteriales</taxon>
        <taxon>Clostridiaceae</taxon>
        <taxon>Clostridium</taxon>
    </lineage>
</organism>
<keyword evidence="4" id="KW-0456">Lyase</keyword>
<evidence type="ECO:0000313" key="6">
    <source>
        <dbReference type="EMBL" id="MFL0250717.1"/>
    </source>
</evidence>
<evidence type="ECO:0000313" key="7">
    <source>
        <dbReference type="Proteomes" id="UP001623592"/>
    </source>
</evidence>
<dbReference type="PROSITE" id="PS00704">
    <property type="entry name" value="PROK_CO2_ANHYDRASE_1"/>
    <property type="match status" value="1"/>
</dbReference>
<dbReference type="InterPro" id="IPR001765">
    <property type="entry name" value="Carbonic_anhydrase"/>
</dbReference>
<gene>
    <name evidence="6" type="ORF">ACJDT4_09820</name>
</gene>
<dbReference type="SMART" id="SM00947">
    <property type="entry name" value="Pro_CA"/>
    <property type="match status" value="1"/>
</dbReference>
<dbReference type="Proteomes" id="UP001623592">
    <property type="component" value="Unassembled WGS sequence"/>
</dbReference>
<reference evidence="6 7" key="1">
    <citation type="submission" date="2024-11" db="EMBL/GenBank/DDBJ databases">
        <authorList>
            <person name="Heng Y.C."/>
            <person name="Lim A.C.H."/>
            <person name="Lee J.K.Y."/>
            <person name="Kittelmann S."/>
        </authorList>
    </citation>
    <scope>NUCLEOTIDE SEQUENCE [LARGE SCALE GENOMIC DNA]</scope>
    <source>
        <strain evidence="6 7">WILCCON 0114</strain>
    </source>
</reference>
<name>A0ABW8TG40_9CLOT</name>
<evidence type="ECO:0000256" key="4">
    <source>
        <dbReference type="ARBA" id="ARBA00023239"/>
    </source>
</evidence>
<dbReference type="PANTHER" id="PTHR11002:SF79">
    <property type="entry name" value="CARBONIC ANHYDRASE 2"/>
    <property type="match status" value="1"/>
</dbReference>
<comment type="caution">
    <text evidence="6">The sequence shown here is derived from an EMBL/GenBank/DDBJ whole genome shotgun (WGS) entry which is preliminary data.</text>
</comment>
<dbReference type="SUPFAM" id="SSF53056">
    <property type="entry name" value="beta-carbonic anhydrase, cab"/>
    <property type="match status" value="1"/>
</dbReference>
<dbReference type="Pfam" id="PF00484">
    <property type="entry name" value="Pro_CA"/>
    <property type="match status" value="1"/>
</dbReference>
<keyword evidence="7" id="KW-1185">Reference proteome</keyword>
<evidence type="ECO:0000256" key="5">
    <source>
        <dbReference type="ARBA" id="ARBA00048348"/>
    </source>
</evidence>
<dbReference type="InterPro" id="IPR015892">
    <property type="entry name" value="Carbonic_anhydrase_CS"/>
</dbReference>
<comment type="similarity">
    <text evidence="1">Belongs to the beta-class carbonic anhydrase family.</text>
</comment>
<sequence length="200" mass="22511">MDNKFLLIEKMLVDGNNRFVTNKLKDNSNVIKLREELYENGQSPKAVVITCSDSRVVPEFIFDVKLGELFVIRNAGNIVDENVIGNVEFAVSHLNVNYILIMAHEKCGAVAEVVEKFKANEKIHGFIKPIGEIIKDKVLTGENLASRLEEENAKECVKKLLCSEMLSKLYNEKKIKIVATKYLLKTGEVKKLPSNNASSR</sequence>
<evidence type="ECO:0000256" key="1">
    <source>
        <dbReference type="ARBA" id="ARBA00006217"/>
    </source>
</evidence>
<proteinExistence type="inferred from homology"/>
<dbReference type="InterPro" id="IPR036874">
    <property type="entry name" value="Carbonic_anhydrase_sf"/>
</dbReference>
<evidence type="ECO:0000256" key="3">
    <source>
        <dbReference type="ARBA" id="ARBA00022833"/>
    </source>
</evidence>
<dbReference type="EMBL" id="JBJIAA010000007">
    <property type="protein sequence ID" value="MFL0250717.1"/>
    <property type="molecule type" value="Genomic_DNA"/>
</dbReference>
<comment type="catalytic activity">
    <reaction evidence="5">
        <text>hydrogencarbonate + H(+) = CO2 + H2O</text>
        <dbReference type="Rhea" id="RHEA:10748"/>
        <dbReference type="ChEBI" id="CHEBI:15377"/>
        <dbReference type="ChEBI" id="CHEBI:15378"/>
        <dbReference type="ChEBI" id="CHEBI:16526"/>
        <dbReference type="ChEBI" id="CHEBI:17544"/>
        <dbReference type="EC" id="4.2.1.1"/>
    </reaction>
</comment>